<dbReference type="InterPro" id="IPR016181">
    <property type="entry name" value="Acyl_CoA_acyltransferase"/>
</dbReference>
<keyword evidence="4" id="KW-0472">Membrane</keyword>
<evidence type="ECO:0000313" key="7">
    <source>
        <dbReference type="Proteomes" id="UP000070328"/>
    </source>
</evidence>
<dbReference type="PROSITE" id="PS51186">
    <property type="entry name" value="GNAT"/>
    <property type="match status" value="1"/>
</dbReference>
<dbReference type="SUPFAM" id="SSF55729">
    <property type="entry name" value="Acyl-CoA N-acyltransferases (Nat)"/>
    <property type="match status" value="1"/>
</dbReference>
<dbReference type="Proteomes" id="UP000070328">
    <property type="component" value="Unassembled WGS sequence"/>
</dbReference>
<evidence type="ECO:0000256" key="3">
    <source>
        <dbReference type="ARBA" id="ARBA00035112"/>
    </source>
</evidence>
<dbReference type="GO" id="GO:0016747">
    <property type="term" value="F:acyltransferase activity, transferring groups other than amino-acyl groups"/>
    <property type="evidence" value="ECO:0007669"/>
    <property type="project" value="InterPro"/>
</dbReference>
<dbReference type="PANTHER" id="PTHR33365">
    <property type="entry name" value="YALI0B05434P"/>
    <property type="match status" value="1"/>
</dbReference>
<dbReference type="EMBL" id="JFBX01000562">
    <property type="protein sequence ID" value="KXH35462.1"/>
    <property type="molecule type" value="Genomic_DNA"/>
</dbReference>
<dbReference type="GO" id="GO:0016491">
    <property type="term" value="F:oxidoreductase activity"/>
    <property type="evidence" value="ECO:0007669"/>
    <property type="project" value="UniProtKB-KW"/>
</dbReference>
<evidence type="ECO:0000313" key="6">
    <source>
        <dbReference type="EMBL" id="KXH35462.1"/>
    </source>
</evidence>
<comment type="similarity">
    <text evidence="3">Belongs to the ustYa family.</text>
</comment>
<evidence type="ECO:0000256" key="2">
    <source>
        <dbReference type="ARBA" id="ARBA00023002"/>
    </source>
</evidence>
<dbReference type="Gene3D" id="3.40.630.30">
    <property type="match status" value="1"/>
</dbReference>
<dbReference type="Pfam" id="PF13302">
    <property type="entry name" value="Acetyltransf_3"/>
    <property type="match status" value="1"/>
</dbReference>
<evidence type="ECO:0000256" key="1">
    <source>
        <dbReference type="ARBA" id="ARBA00004685"/>
    </source>
</evidence>
<organism evidence="6 7">
    <name type="scientific">Colletotrichum simmondsii</name>
    <dbReference type="NCBI Taxonomy" id="703756"/>
    <lineage>
        <taxon>Eukaryota</taxon>
        <taxon>Fungi</taxon>
        <taxon>Dikarya</taxon>
        <taxon>Ascomycota</taxon>
        <taxon>Pezizomycotina</taxon>
        <taxon>Sordariomycetes</taxon>
        <taxon>Hypocreomycetidae</taxon>
        <taxon>Glomerellales</taxon>
        <taxon>Glomerellaceae</taxon>
        <taxon>Colletotrichum</taxon>
        <taxon>Colletotrichum acutatum species complex</taxon>
    </lineage>
</organism>
<name>A0A135SHT9_9PEZI</name>
<proteinExistence type="inferred from homology"/>
<evidence type="ECO:0000256" key="4">
    <source>
        <dbReference type="SAM" id="Phobius"/>
    </source>
</evidence>
<keyword evidence="4" id="KW-1133">Transmembrane helix</keyword>
<feature type="domain" description="N-acetyltransferase" evidence="5">
    <location>
        <begin position="326"/>
        <end position="504"/>
    </location>
</feature>
<feature type="transmembrane region" description="Helical" evidence="4">
    <location>
        <begin position="38"/>
        <end position="57"/>
    </location>
</feature>
<dbReference type="InterPro" id="IPR021765">
    <property type="entry name" value="UstYa-like"/>
</dbReference>
<keyword evidence="7" id="KW-1185">Reference proteome</keyword>
<keyword evidence="4" id="KW-0812">Transmembrane</keyword>
<gene>
    <name evidence="6" type="ORF">CSIM01_10221</name>
</gene>
<evidence type="ECO:0000259" key="5">
    <source>
        <dbReference type="PROSITE" id="PS51186"/>
    </source>
</evidence>
<keyword evidence="2" id="KW-0560">Oxidoreductase</keyword>
<sequence length="522" mass="59642">MVHKTTYDTERNNSGSELESFLGSEQCSDDWSTRSRHWLWDVVLLLIASGWLIPVFMPLPQSSPTSSPAERLVWERPRNTPLPPQVFEHVKKTFAPDKRYIGPSNTTHHNWDHLVAAHDALYIPDAEKFDLPKGIFPPFDHPNKSGQGPPAFYVVTVLHELHCLNIIRFHYWQVKGVTPATPGYSEASWEVHLDHCFEYLRQAIACGSSFAIEGASPLEDPNDPDHLASTVTGWGIEHTCINFEALRAFQINQEKVYNATRLFVHHRRVDDQLRSIPYANQVSPIISAQERRISSYLIRFLEIDLSMALQDSSRRGCVLEIGTPRLIIRTAIQSDAENLLNFLQTPDNFPFQESEQNLTIERIRTRIDKFVDFTIDGKNGWIVVILRETNELIGNGGYNTFETVDPAEFLAGKTTLPSGDRRMTDLGINIDSQHWRNGYGLEILEALIEHARNELGCEVFRIETGDDNQPWRSLMRAAGLGQFESRHKASYDANQEVWAWKFDAGHWEESKAKLKENGKWLV</sequence>
<comment type="pathway">
    <text evidence="1">Mycotoxin biosynthesis.</text>
</comment>
<dbReference type="GO" id="GO:0043386">
    <property type="term" value="P:mycotoxin biosynthetic process"/>
    <property type="evidence" value="ECO:0007669"/>
    <property type="project" value="InterPro"/>
</dbReference>
<protein>
    <recommendedName>
        <fullName evidence="5">N-acetyltransferase domain-containing protein</fullName>
    </recommendedName>
</protein>
<comment type="caution">
    <text evidence="6">The sequence shown here is derived from an EMBL/GenBank/DDBJ whole genome shotgun (WGS) entry which is preliminary data.</text>
</comment>
<dbReference type="Pfam" id="PF11807">
    <property type="entry name" value="UstYa"/>
    <property type="match status" value="1"/>
</dbReference>
<accession>A0A135SHT9</accession>
<dbReference type="InterPro" id="IPR000182">
    <property type="entry name" value="GNAT_dom"/>
</dbReference>
<dbReference type="PANTHER" id="PTHR33365:SF11">
    <property type="entry name" value="TAT PATHWAY SIGNAL SEQUENCE"/>
    <property type="match status" value="1"/>
</dbReference>
<reference evidence="6 7" key="1">
    <citation type="submission" date="2014-02" db="EMBL/GenBank/DDBJ databases">
        <title>The genome sequence of Colletotrichum simmondsii CBS122122.</title>
        <authorList>
            <person name="Baroncelli R."/>
            <person name="Thon M.R."/>
        </authorList>
    </citation>
    <scope>NUCLEOTIDE SEQUENCE [LARGE SCALE GENOMIC DNA]</scope>
    <source>
        <strain evidence="6 7">CBS122122</strain>
    </source>
</reference>
<dbReference type="AlphaFoldDB" id="A0A135SHT9"/>